<proteinExistence type="predicted"/>
<evidence type="ECO:0000313" key="3">
    <source>
        <dbReference type="Proteomes" id="UP001303946"/>
    </source>
</evidence>
<dbReference type="InterPro" id="IPR021682">
    <property type="entry name" value="DUF2933"/>
</dbReference>
<name>A0ABZ0D0V1_9BURK</name>
<organism evidence="2 3">
    <name type="scientific">Piscinibacter gummiphilus</name>
    <dbReference type="NCBI Taxonomy" id="946333"/>
    <lineage>
        <taxon>Bacteria</taxon>
        <taxon>Pseudomonadati</taxon>
        <taxon>Pseudomonadota</taxon>
        <taxon>Betaproteobacteria</taxon>
        <taxon>Burkholderiales</taxon>
        <taxon>Sphaerotilaceae</taxon>
        <taxon>Piscinibacter</taxon>
    </lineage>
</organism>
<accession>A0ABZ0D0V1</accession>
<evidence type="ECO:0000313" key="2">
    <source>
        <dbReference type="EMBL" id="WOB10869.1"/>
    </source>
</evidence>
<reference evidence="2 3" key="1">
    <citation type="submission" date="2023-10" db="EMBL/GenBank/DDBJ databases">
        <title>Bacteria for the degradation of biodegradable plastic PBAT(Polybutylene adipate terephthalate).</title>
        <authorList>
            <person name="Weon H.-Y."/>
            <person name="Yeon J."/>
        </authorList>
    </citation>
    <scope>NUCLEOTIDE SEQUENCE [LARGE SCALE GENOMIC DNA]</scope>
    <source>
        <strain evidence="2 3">SBD 7-3</strain>
    </source>
</reference>
<protein>
    <submittedName>
        <fullName evidence="2">DUF2933 domain-containing protein</fullName>
    </submittedName>
</protein>
<keyword evidence="1" id="KW-0472">Membrane</keyword>
<evidence type="ECO:0000256" key="1">
    <source>
        <dbReference type="SAM" id="Phobius"/>
    </source>
</evidence>
<sequence length="81" mass="9164">MATSTTPAVTTTSRSRWFLPVVAAAWLAGAAGAYFLLTRHFDHALQALPYFILLACPLMHLFMHRRHGHGRQPQDPQQHDR</sequence>
<feature type="transmembrane region" description="Helical" evidence="1">
    <location>
        <begin position="17"/>
        <end position="37"/>
    </location>
</feature>
<dbReference type="RefSeq" id="WP_316703793.1">
    <property type="nucleotide sequence ID" value="NZ_CP136336.1"/>
</dbReference>
<gene>
    <name evidence="2" type="ORF">RXV79_12630</name>
</gene>
<dbReference type="Proteomes" id="UP001303946">
    <property type="component" value="Chromosome"/>
</dbReference>
<keyword evidence="3" id="KW-1185">Reference proteome</keyword>
<feature type="transmembrane region" description="Helical" evidence="1">
    <location>
        <begin position="43"/>
        <end position="62"/>
    </location>
</feature>
<keyword evidence="1" id="KW-1133">Transmembrane helix</keyword>
<keyword evidence="1" id="KW-0812">Transmembrane</keyword>
<dbReference type="Pfam" id="PF11666">
    <property type="entry name" value="DUF2933"/>
    <property type="match status" value="1"/>
</dbReference>
<dbReference type="EMBL" id="CP136336">
    <property type="protein sequence ID" value="WOB10869.1"/>
    <property type="molecule type" value="Genomic_DNA"/>
</dbReference>